<dbReference type="SMART" id="SM00387">
    <property type="entry name" value="HATPase_c"/>
    <property type="match status" value="1"/>
</dbReference>
<evidence type="ECO:0000256" key="15">
    <source>
        <dbReference type="ARBA" id="ARBA00023012"/>
    </source>
</evidence>
<keyword evidence="14" id="KW-0904">Protein phosphatase</keyword>
<dbReference type="PANTHER" id="PTHR44936">
    <property type="entry name" value="SENSOR PROTEIN CREC"/>
    <property type="match status" value="1"/>
</dbReference>
<evidence type="ECO:0000256" key="9">
    <source>
        <dbReference type="ARBA" id="ARBA00022741"/>
    </source>
</evidence>
<dbReference type="SUPFAM" id="SSF47384">
    <property type="entry name" value="Homodimeric domain of signal transducing histidine kinase"/>
    <property type="match status" value="1"/>
</dbReference>
<evidence type="ECO:0000313" key="25">
    <source>
        <dbReference type="Proteomes" id="UP000215441"/>
    </source>
</evidence>
<keyword evidence="21" id="KW-0472">Membrane</keyword>
<keyword evidence="7" id="KW-0597">Phosphoprotein</keyword>
<evidence type="ECO:0000256" key="2">
    <source>
        <dbReference type="ARBA" id="ARBA00001936"/>
    </source>
</evidence>
<evidence type="ECO:0000256" key="18">
    <source>
        <dbReference type="ARBA" id="ARBA00023211"/>
    </source>
</evidence>
<evidence type="ECO:0000256" key="19">
    <source>
        <dbReference type="ARBA" id="ARBA00040454"/>
    </source>
</evidence>
<evidence type="ECO:0000256" key="11">
    <source>
        <dbReference type="ARBA" id="ARBA00022801"/>
    </source>
</evidence>
<keyword evidence="17" id="KW-0843">Virulence</keyword>
<reference evidence="24 25" key="1">
    <citation type="submission" date="2017-07" db="EMBL/GenBank/DDBJ databases">
        <title>Acidovorax KNDSW TSA 6 genome sequence and assembly.</title>
        <authorList>
            <person name="Mayilraj S."/>
        </authorList>
    </citation>
    <scope>NUCLEOTIDE SEQUENCE [LARGE SCALE GENOMIC DNA]</scope>
    <source>
        <strain evidence="24 25">KNDSW-TSA6</strain>
    </source>
</reference>
<evidence type="ECO:0000256" key="6">
    <source>
        <dbReference type="ARBA" id="ARBA00022475"/>
    </source>
</evidence>
<organism evidence="24 25">
    <name type="scientific">Acidovorax kalamii</name>
    <dbReference type="NCBI Taxonomy" id="2004485"/>
    <lineage>
        <taxon>Bacteria</taxon>
        <taxon>Pseudomonadati</taxon>
        <taxon>Pseudomonadota</taxon>
        <taxon>Betaproteobacteria</taxon>
        <taxon>Burkholderiales</taxon>
        <taxon>Comamonadaceae</taxon>
        <taxon>Acidovorax</taxon>
    </lineage>
</organism>
<dbReference type="CDD" id="cd00082">
    <property type="entry name" value="HisKA"/>
    <property type="match status" value="1"/>
</dbReference>
<dbReference type="SMART" id="SM00304">
    <property type="entry name" value="HAMP"/>
    <property type="match status" value="1"/>
</dbReference>
<dbReference type="InterPro" id="IPR003660">
    <property type="entry name" value="HAMP_dom"/>
</dbReference>
<evidence type="ECO:0000313" key="24">
    <source>
        <dbReference type="EMBL" id="OYD48451.1"/>
    </source>
</evidence>
<dbReference type="Pfam" id="PF00512">
    <property type="entry name" value="HisKA"/>
    <property type="match status" value="1"/>
</dbReference>
<dbReference type="InterPro" id="IPR004358">
    <property type="entry name" value="Sig_transdc_His_kin-like_C"/>
</dbReference>
<proteinExistence type="predicted"/>
<comment type="catalytic activity">
    <reaction evidence="1">
        <text>ATP + protein L-histidine = ADP + protein N-phospho-L-histidine.</text>
        <dbReference type="EC" id="2.7.13.3"/>
    </reaction>
</comment>
<comment type="cofactor">
    <cofactor evidence="2">
        <name>Mn(2+)</name>
        <dbReference type="ChEBI" id="CHEBI:29035"/>
    </cofactor>
</comment>
<dbReference type="InterPro" id="IPR036890">
    <property type="entry name" value="HATPase_C_sf"/>
</dbReference>
<keyword evidence="21" id="KW-0812">Transmembrane</keyword>
<gene>
    <name evidence="24" type="ORF">CBY09_20735</name>
</gene>
<evidence type="ECO:0000256" key="21">
    <source>
        <dbReference type="SAM" id="Phobius"/>
    </source>
</evidence>
<evidence type="ECO:0000256" key="10">
    <source>
        <dbReference type="ARBA" id="ARBA00022777"/>
    </source>
</evidence>
<keyword evidence="18" id="KW-0464">Manganese</keyword>
<dbReference type="OrthoDB" id="9804645at2"/>
<evidence type="ECO:0000256" key="3">
    <source>
        <dbReference type="ARBA" id="ARBA00001946"/>
    </source>
</evidence>
<dbReference type="EC" id="2.7.13.3" evidence="5"/>
<dbReference type="Pfam" id="PF00672">
    <property type="entry name" value="HAMP"/>
    <property type="match status" value="1"/>
</dbReference>
<dbReference type="SMART" id="SM00388">
    <property type="entry name" value="HisKA"/>
    <property type="match status" value="1"/>
</dbReference>
<dbReference type="PANTHER" id="PTHR44936:SF9">
    <property type="entry name" value="SENSOR PROTEIN CREC"/>
    <property type="match status" value="1"/>
</dbReference>
<evidence type="ECO:0000256" key="13">
    <source>
        <dbReference type="ARBA" id="ARBA00022842"/>
    </source>
</evidence>
<dbReference type="Gene3D" id="1.10.287.130">
    <property type="match status" value="1"/>
</dbReference>
<evidence type="ECO:0000259" key="23">
    <source>
        <dbReference type="PROSITE" id="PS50885"/>
    </source>
</evidence>
<keyword evidence="21" id="KW-1133">Transmembrane helix</keyword>
<feature type="transmembrane region" description="Helical" evidence="21">
    <location>
        <begin position="20"/>
        <end position="42"/>
    </location>
</feature>
<keyword evidence="6" id="KW-1003">Cell membrane</keyword>
<accession>A0A235EHF2</accession>
<keyword evidence="25" id="KW-1185">Reference proteome</keyword>
<dbReference type="GO" id="GO:0005886">
    <property type="term" value="C:plasma membrane"/>
    <property type="evidence" value="ECO:0007669"/>
    <property type="project" value="UniProtKB-SubCell"/>
</dbReference>
<comment type="caution">
    <text evidence="24">The sequence shown here is derived from an EMBL/GenBank/DDBJ whole genome shotgun (WGS) entry which is preliminary data.</text>
</comment>
<dbReference type="SUPFAM" id="SSF55874">
    <property type="entry name" value="ATPase domain of HSP90 chaperone/DNA topoisomerase II/histidine kinase"/>
    <property type="match status" value="1"/>
</dbReference>
<dbReference type="InterPro" id="IPR003661">
    <property type="entry name" value="HisK_dim/P_dom"/>
</dbReference>
<dbReference type="Gene3D" id="3.30.565.10">
    <property type="entry name" value="Histidine kinase-like ATPase, C-terminal domain"/>
    <property type="match status" value="1"/>
</dbReference>
<comment type="cofactor">
    <cofactor evidence="3">
        <name>Mg(2+)</name>
        <dbReference type="ChEBI" id="CHEBI:18420"/>
    </cofactor>
</comment>
<keyword evidence="12" id="KW-0067">ATP-binding</keyword>
<evidence type="ECO:0000256" key="1">
    <source>
        <dbReference type="ARBA" id="ARBA00000085"/>
    </source>
</evidence>
<evidence type="ECO:0000256" key="5">
    <source>
        <dbReference type="ARBA" id="ARBA00012438"/>
    </source>
</evidence>
<dbReference type="InterPro" id="IPR050980">
    <property type="entry name" value="2C_sensor_his_kinase"/>
</dbReference>
<evidence type="ECO:0000256" key="20">
    <source>
        <dbReference type="ARBA" id="ARBA00041776"/>
    </source>
</evidence>
<dbReference type="GO" id="GO:0005524">
    <property type="term" value="F:ATP binding"/>
    <property type="evidence" value="ECO:0007669"/>
    <property type="project" value="UniProtKB-KW"/>
</dbReference>
<feature type="transmembrane region" description="Helical" evidence="21">
    <location>
        <begin position="190"/>
        <end position="209"/>
    </location>
</feature>
<dbReference type="RefSeq" id="WP_094291450.1">
    <property type="nucleotide sequence ID" value="NZ_NOIG01000012.1"/>
</dbReference>
<dbReference type="PROSITE" id="PS50109">
    <property type="entry name" value="HIS_KIN"/>
    <property type="match status" value="1"/>
</dbReference>
<dbReference type="CDD" id="cd00075">
    <property type="entry name" value="HATPase"/>
    <property type="match status" value="1"/>
</dbReference>
<dbReference type="Gene3D" id="6.10.340.10">
    <property type="match status" value="1"/>
</dbReference>
<evidence type="ECO:0000256" key="7">
    <source>
        <dbReference type="ARBA" id="ARBA00022553"/>
    </source>
</evidence>
<dbReference type="InterPro" id="IPR003594">
    <property type="entry name" value="HATPase_dom"/>
</dbReference>
<dbReference type="GO" id="GO:0004721">
    <property type="term" value="F:phosphoprotein phosphatase activity"/>
    <property type="evidence" value="ECO:0007669"/>
    <property type="project" value="UniProtKB-KW"/>
</dbReference>
<dbReference type="EMBL" id="NOIG01000012">
    <property type="protein sequence ID" value="OYD48451.1"/>
    <property type="molecule type" value="Genomic_DNA"/>
</dbReference>
<dbReference type="InterPro" id="IPR036097">
    <property type="entry name" value="HisK_dim/P_sf"/>
</dbReference>
<feature type="domain" description="Histidine kinase" evidence="22">
    <location>
        <begin position="266"/>
        <end position="485"/>
    </location>
</feature>
<keyword evidence="10 24" id="KW-0418">Kinase</keyword>
<dbReference type="PROSITE" id="PS50885">
    <property type="entry name" value="HAMP"/>
    <property type="match status" value="1"/>
</dbReference>
<dbReference type="GO" id="GO:0000155">
    <property type="term" value="F:phosphorelay sensor kinase activity"/>
    <property type="evidence" value="ECO:0007669"/>
    <property type="project" value="InterPro"/>
</dbReference>
<evidence type="ECO:0000256" key="17">
    <source>
        <dbReference type="ARBA" id="ARBA00023026"/>
    </source>
</evidence>
<dbReference type="Pfam" id="PF02518">
    <property type="entry name" value="HATPase_c"/>
    <property type="match status" value="1"/>
</dbReference>
<keyword evidence="8" id="KW-0808">Transferase</keyword>
<sequence length="485" mass="53239">MAPNPTSPPQARPHGPSFQQLLLLAFLLIAAVLGASALRAVFTLEALMGQSQASAAQAAALNVAAQALNQRGQAMERSARQSLVLNDPLLRQSFDDMAADAQGIVRQLSDAGLPPAQAQQWQAHMQTVHDLLRAPPWQSLENERSVAEEFVALDSLHAAITQSVQELNARQASELQARVDASRRTVMHQLVGAIVLALVLALWLGIWLARPFKRLERAIRRLGENQLEQPVAITGPADVRRVGQQLEWLRLRLVELDADKARFLRHVSHELKTPLAALREGVALLQDGVTGALSEGQKEVTQILHQNTLVLQGEIEALLRFNAAAFEARQLQRRETDLVALLEDLVEAQRLQWQARSLRVEVSGERTVLLLDAEKITSAMGNLLSNAIRFSPEQGTVRMAVSRAPGQVRVDVTDEGPGVAPADRAHVFEPFYRGERQPENAVRGTGIGLSIVQEYIHAHGGRVQVLQMPGDAPRSFFRIELPDVS</sequence>
<evidence type="ECO:0000256" key="8">
    <source>
        <dbReference type="ARBA" id="ARBA00022679"/>
    </source>
</evidence>
<keyword evidence="9" id="KW-0547">Nucleotide-binding</keyword>
<comment type="subcellular location">
    <subcellularLocation>
        <location evidence="4">Cell membrane</location>
        <topology evidence="4">Multi-pass membrane protein</topology>
    </subcellularLocation>
</comment>
<keyword evidence="16" id="KW-0346">Stress response</keyword>
<feature type="domain" description="HAMP" evidence="23">
    <location>
        <begin position="206"/>
        <end position="258"/>
    </location>
</feature>
<keyword evidence="13" id="KW-0460">Magnesium</keyword>
<dbReference type="Proteomes" id="UP000215441">
    <property type="component" value="Unassembled WGS sequence"/>
</dbReference>
<name>A0A235EHF2_9BURK</name>
<evidence type="ECO:0000256" key="16">
    <source>
        <dbReference type="ARBA" id="ARBA00023016"/>
    </source>
</evidence>
<evidence type="ECO:0000256" key="14">
    <source>
        <dbReference type="ARBA" id="ARBA00022912"/>
    </source>
</evidence>
<protein>
    <recommendedName>
        <fullName evidence="19">Signal transduction histidine-protein kinase/phosphatase MprB</fullName>
        <ecNumber evidence="5">2.7.13.3</ecNumber>
    </recommendedName>
    <alternativeName>
        <fullName evidence="20">Mycobacterial persistence regulator B</fullName>
    </alternativeName>
</protein>
<evidence type="ECO:0000256" key="12">
    <source>
        <dbReference type="ARBA" id="ARBA00022840"/>
    </source>
</evidence>
<dbReference type="InterPro" id="IPR005467">
    <property type="entry name" value="His_kinase_dom"/>
</dbReference>
<keyword evidence="15" id="KW-0902">Two-component regulatory system</keyword>
<dbReference type="PRINTS" id="PR00344">
    <property type="entry name" value="BCTRLSENSOR"/>
</dbReference>
<dbReference type="AlphaFoldDB" id="A0A235EHF2"/>
<evidence type="ECO:0000259" key="22">
    <source>
        <dbReference type="PROSITE" id="PS50109"/>
    </source>
</evidence>
<evidence type="ECO:0000256" key="4">
    <source>
        <dbReference type="ARBA" id="ARBA00004651"/>
    </source>
</evidence>
<keyword evidence="11" id="KW-0378">Hydrolase</keyword>